<dbReference type="AlphaFoldDB" id="X1BXV0"/>
<dbReference type="EMBL" id="BART01025354">
    <property type="protein sequence ID" value="GAG99865.1"/>
    <property type="molecule type" value="Genomic_DNA"/>
</dbReference>
<reference evidence="2" key="1">
    <citation type="journal article" date="2014" name="Front. Microbiol.">
        <title>High frequency of phylogenetically diverse reductive dehalogenase-homologous genes in deep subseafloor sedimentary metagenomes.</title>
        <authorList>
            <person name="Kawai M."/>
            <person name="Futagami T."/>
            <person name="Toyoda A."/>
            <person name="Takaki Y."/>
            <person name="Nishi S."/>
            <person name="Hori S."/>
            <person name="Arai W."/>
            <person name="Tsubouchi T."/>
            <person name="Morono Y."/>
            <person name="Uchiyama I."/>
            <person name="Ito T."/>
            <person name="Fujiyama A."/>
            <person name="Inagaki F."/>
            <person name="Takami H."/>
        </authorList>
    </citation>
    <scope>NUCLEOTIDE SEQUENCE</scope>
    <source>
        <strain evidence="2">Expedition CK06-06</strain>
    </source>
</reference>
<name>X1BXV0_9ZZZZ</name>
<evidence type="ECO:0000256" key="1">
    <source>
        <dbReference type="SAM" id="MobiDB-lite"/>
    </source>
</evidence>
<gene>
    <name evidence="2" type="ORF">S01H4_45529</name>
</gene>
<sequence length="69" mass="7215">MSKPLKQAQLPGMEWDEPSEGPTDNFAGKNPEDSSKETLSTVQTEPQAPSIGSSPQADSVGVSTLVPTT</sequence>
<proteinExistence type="predicted"/>
<protein>
    <submittedName>
        <fullName evidence="2">Uncharacterized protein</fullName>
    </submittedName>
</protein>
<comment type="caution">
    <text evidence="2">The sequence shown here is derived from an EMBL/GenBank/DDBJ whole genome shotgun (WGS) entry which is preliminary data.</text>
</comment>
<evidence type="ECO:0000313" key="2">
    <source>
        <dbReference type="EMBL" id="GAG99865.1"/>
    </source>
</evidence>
<organism evidence="2">
    <name type="scientific">marine sediment metagenome</name>
    <dbReference type="NCBI Taxonomy" id="412755"/>
    <lineage>
        <taxon>unclassified sequences</taxon>
        <taxon>metagenomes</taxon>
        <taxon>ecological metagenomes</taxon>
    </lineage>
</organism>
<feature type="non-terminal residue" evidence="2">
    <location>
        <position position="69"/>
    </location>
</feature>
<accession>X1BXV0</accession>
<feature type="region of interest" description="Disordered" evidence="1">
    <location>
        <begin position="1"/>
        <end position="69"/>
    </location>
</feature>
<feature type="compositionally biased region" description="Polar residues" evidence="1">
    <location>
        <begin position="37"/>
        <end position="69"/>
    </location>
</feature>